<dbReference type="InterPro" id="IPR044946">
    <property type="entry name" value="Restrct_endonuc_typeI_TRD_sf"/>
</dbReference>
<dbReference type="PANTHER" id="PTHR30408">
    <property type="entry name" value="TYPE-1 RESTRICTION ENZYME ECOKI SPECIFICITY PROTEIN"/>
    <property type="match status" value="1"/>
</dbReference>
<dbReference type="CDD" id="cd17257">
    <property type="entry name" value="RMtype1_S_EcoBI-TRD1-CR1_like"/>
    <property type="match status" value="1"/>
</dbReference>
<dbReference type="PANTHER" id="PTHR30408:SF13">
    <property type="entry name" value="TYPE I RESTRICTION ENZYME HINDI SPECIFICITY SUBUNIT"/>
    <property type="match status" value="1"/>
</dbReference>
<evidence type="ECO:0000256" key="2">
    <source>
        <dbReference type="ARBA" id="ARBA00022747"/>
    </source>
</evidence>
<dbReference type="SUPFAM" id="SSF116734">
    <property type="entry name" value="DNA methylase specificity domain"/>
    <property type="match status" value="2"/>
</dbReference>
<keyword evidence="5" id="KW-0540">Nuclease</keyword>
<keyword evidence="2" id="KW-0680">Restriction system</keyword>
<dbReference type="EC" id="3.1.21.-" evidence="5"/>
<name>A0ABV3GIC0_MICGL</name>
<dbReference type="InterPro" id="IPR052021">
    <property type="entry name" value="Type-I_RS_S_subunit"/>
</dbReference>
<evidence type="ECO:0000313" key="6">
    <source>
        <dbReference type="Proteomes" id="UP001551675"/>
    </source>
</evidence>
<dbReference type="GO" id="GO:0016787">
    <property type="term" value="F:hydrolase activity"/>
    <property type="evidence" value="ECO:0007669"/>
    <property type="project" value="UniProtKB-KW"/>
</dbReference>
<accession>A0ABV3GIC0</accession>
<dbReference type="GO" id="GO:0004519">
    <property type="term" value="F:endonuclease activity"/>
    <property type="evidence" value="ECO:0007669"/>
    <property type="project" value="UniProtKB-KW"/>
</dbReference>
<sequence length="396" mass="43524">MSDRTVTFSGLENENLLELGAGRPRSALSDLYPSLPILRVAEVLDGRIESSVQDYAPDAYRMAMGPKVSRPGDVVLTTKGTVGRVTLMPPEGPVFAYSPQLCYFRPTANGPLKPRYLYYWFKSTEFWNQADALKGQTDMADYLSLSDIQSLKIRIPPLDQQAGVIDVLGSLDDKISMNDRLSTTSKELIRSLYAQALLRGTPEELPLFEAVDIAFGAPFASSGFNSAGEGRPLIRIRDLKTFMPQTWTTQRLEGKETVIAPGEVVAGMDAEFRPTYWLGEEGVMNQRVLRARSRVGGGDALAHEALLRPLALVESYKTGTTVAHLNKSDLATLSVIIPQGNEIAAFEAVSQPLHRRIVVCAQESRRLAELRDTLLPKLMSGEVKVRDAVKVVEGVV</sequence>
<organism evidence="5 6">
    <name type="scientific">Microtetraspora glauca</name>
    <dbReference type="NCBI Taxonomy" id="1996"/>
    <lineage>
        <taxon>Bacteria</taxon>
        <taxon>Bacillati</taxon>
        <taxon>Actinomycetota</taxon>
        <taxon>Actinomycetes</taxon>
        <taxon>Streptosporangiales</taxon>
        <taxon>Streptosporangiaceae</taxon>
        <taxon>Microtetraspora</taxon>
    </lineage>
</organism>
<dbReference type="Proteomes" id="UP001551675">
    <property type="component" value="Unassembled WGS sequence"/>
</dbReference>
<dbReference type="RefSeq" id="WP_358135601.1">
    <property type="nucleotide sequence ID" value="NZ_JBFALK010000012.1"/>
</dbReference>
<reference evidence="5 6" key="1">
    <citation type="submission" date="2024-06" db="EMBL/GenBank/DDBJ databases">
        <title>The Natural Products Discovery Center: Release of the First 8490 Sequenced Strains for Exploring Actinobacteria Biosynthetic Diversity.</title>
        <authorList>
            <person name="Kalkreuter E."/>
            <person name="Kautsar S.A."/>
            <person name="Yang D."/>
            <person name="Bader C.D."/>
            <person name="Teijaro C.N."/>
            <person name="Fluegel L."/>
            <person name="Davis C.M."/>
            <person name="Simpson J.R."/>
            <person name="Lauterbach L."/>
            <person name="Steele A.D."/>
            <person name="Gui C."/>
            <person name="Meng S."/>
            <person name="Li G."/>
            <person name="Viehrig K."/>
            <person name="Ye F."/>
            <person name="Su P."/>
            <person name="Kiefer A.F."/>
            <person name="Nichols A."/>
            <person name="Cepeda A.J."/>
            <person name="Yan W."/>
            <person name="Fan B."/>
            <person name="Jiang Y."/>
            <person name="Adhikari A."/>
            <person name="Zheng C.-J."/>
            <person name="Schuster L."/>
            <person name="Cowan T.M."/>
            <person name="Smanski M.J."/>
            <person name="Chevrette M.G."/>
            <person name="De Carvalho L.P.S."/>
            <person name="Shen B."/>
        </authorList>
    </citation>
    <scope>NUCLEOTIDE SEQUENCE [LARGE SCALE GENOMIC DNA]</scope>
    <source>
        <strain evidence="5 6">NPDC050100</strain>
    </source>
</reference>
<comment type="caution">
    <text evidence="5">The sequence shown here is derived from an EMBL/GenBank/DDBJ whole genome shotgun (WGS) entry which is preliminary data.</text>
</comment>
<keyword evidence="5" id="KW-0378">Hydrolase</keyword>
<evidence type="ECO:0000256" key="1">
    <source>
        <dbReference type="ARBA" id="ARBA00010923"/>
    </source>
</evidence>
<protein>
    <submittedName>
        <fullName evidence="5">Restriction endonuclease subunit S</fullName>
        <ecNumber evidence="5">3.1.21.-</ecNumber>
    </submittedName>
</protein>
<dbReference type="CDD" id="cd16961">
    <property type="entry name" value="RMtype1_S_TRD-CR_like"/>
    <property type="match status" value="1"/>
</dbReference>
<proteinExistence type="inferred from homology"/>
<dbReference type="Pfam" id="PF01420">
    <property type="entry name" value="Methylase_S"/>
    <property type="match status" value="1"/>
</dbReference>
<keyword evidence="5" id="KW-0255">Endonuclease</keyword>
<dbReference type="InterPro" id="IPR000055">
    <property type="entry name" value="Restrct_endonuc_typeI_TRD"/>
</dbReference>
<gene>
    <name evidence="5" type="ORF">AB0I59_22340</name>
</gene>
<keyword evidence="6" id="KW-1185">Reference proteome</keyword>
<comment type="similarity">
    <text evidence="1">Belongs to the type-I restriction system S methylase family.</text>
</comment>
<dbReference type="Gene3D" id="3.90.220.20">
    <property type="entry name" value="DNA methylase specificity domains"/>
    <property type="match status" value="2"/>
</dbReference>
<evidence type="ECO:0000256" key="3">
    <source>
        <dbReference type="ARBA" id="ARBA00023125"/>
    </source>
</evidence>
<keyword evidence="3" id="KW-0238">DNA-binding</keyword>
<evidence type="ECO:0000259" key="4">
    <source>
        <dbReference type="Pfam" id="PF01420"/>
    </source>
</evidence>
<feature type="domain" description="Type I restriction modification DNA specificity" evidence="4">
    <location>
        <begin position="72"/>
        <end position="179"/>
    </location>
</feature>
<dbReference type="EMBL" id="JBFALK010000012">
    <property type="protein sequence ID" value="MEV0971372.1"/>
    <property type="molecule type" value="Genomic_DNA"/>
</dbReference>
<evidence type="ECO:0000313" key="5">
    <source>
        <dbReference type="EMBL" id="MEV0971372.1"/>
    </source>
</evidence>